<dbReference type="AlphaFoldDB" id="A0A8S9MVJ2"/>
<evidence type="ECO:0000313" key="2">
    <source>
        <dbReference type="EMBL" id="KAF3485382.1"/>
    </source>
</evidence>
<evidence type="ECO:0000313" key="3">
    <source>
        <dbReference type="Proteomes" id="UP000712600"/>
    </source>
</evidence>
<keyword evidence="1" id="KW-0812">Transmembrane</keyword>
<comment type="caution">
    <text evidence="2">The sequence shown here is derived from an EMBL/GenBank/DDBJ whole genome shotgun (WGS) entry which is preliminary data.</text>
</comment>
<accession>A0A8S9MVJ2</accession>
<dbReference type="Proteomes" id="UP000712600">
    <property type="component" value="Unassembled WGS sequence"/>
</dbReference>
<sequence length="140" mass="14769">MKERMESHEKNGVLSAMNLKVEFLFPEQSKASSTVTASTGSFRRQVGGFGCGTVLLLELPPRMARGLAFTLLFPGGLPGFLFGACGWALMISTSSFVISSSRGPSLSIMGTLPAGPLTLGESTWTVSARDPSLLEIGIRG</sequence>
<keyword evidence="1" id="KW-1133">Transmembrane helix</keyword>
<reference evidence="2" key="1">
    <citation type="submission" date="2019-12" db="EMBL/GenBank/DDBJ databases">
        <title>Genome sequencing and annotation of Brassica cretica.</title>
        <authorList>
            <person name="Studholme D.J."/>
            <person name="Sarris P."/>
        </authorList>
    </citation>
    <scope>NUCLEOTIDE SEQUENCE</scope>
    <source>
        <strain evidence="2">PFS-109/04</strain>
        <tissue evidence="2">Leaf</tissue>
    </source>
</reference>
<proteinExistence type="predicted"/>
<name>A0A8S9MVJ2_BRACR</name>
<evidence type="ECO:0000256" key="1">
    <source>
        <dbReference type="SAM" id="Phobius"/>
    </source>
</evidence>
<gene>
    <name evidence="2" type="ORF">F2Q69_00052081</name>
</gene>
<keyword evidence="1" id="KW-0472">Membrane</keyword>
<dbReference type="EMBL" id="QGKX02002183">
    <property type="protein sequence ID" value="KAF3485382.1"/>
    <property type="molecule type" value="Genomic_DNA"/>
</dbReference>
<organism evidence="2 3">
    <name type="scientific">Brassica cretica</name>
    <name type="common">Mustard</name>
    <dbReference type="NCBI Taxonomy" id="69181"/>
    <lineage>
        <taxon>Eukaryota</taxon>
        <taxon>Viridiplantae</taxon>
        <taxon>Streptophyta</taxon>
        <taxon>Embryophyta</taxon>
        <taxon>Tracheophyta</taxon>
        <taxon>Spermatophyta</taxon>
        <taxon>Magnoliopsida</taxon>
        <taxon>eudicotyledons</taxon>
        <taxon>Gunneridae</taxon>
        <taxon>Pentapetalae</taxon>
        <taxon>rosids</taxon>
        <taxon>malvids</taxon>
        <taxon>Brassicales</taxon>
        <taxon>Brassicaceae</taxon>
        <taxon>Brassiceae</taxon>
        <taxon>Brassica</taxon>
    </lineage>
</organism>
<feature type="transmembrane region" description="Helical" evidence="1">
    <location>
        <begin position="67"/>
        <end position="90"/>
    </location>
</feature>
<protein>
    <submittedName>
        <fullName evidence="2">Uncharacterized protein</fullName>
    </submittedName>
</protein>